<dbReference type="EMBL" id="GIFC01010890">
    <property type="protein sequence ID" value="MXU92973.1"/>
    <property type="molecule type" value="Transcribed_RNA"/>
</dbReference>
<accession>A0A6B0UT93</accession>
<evidence type="ECO:0000313" key="1">
    <source>
        <dbReference type="EMBL" id="MXU92973.1"/>
    </source>
</evidence>
<sequence length="140" mass="14780">MTLVRRRGSTIGMLLLSVGVLSLGVLDVLAAVLEVHHASQLRGAHGGPVHVVLHGARGVRDGVGVRRVQHVRVAEFQAPRGLLEQLELDVIVVAWRGPHHEPLHVVPQTTVSPGASRVAAAAAVSHGTCHHTRSPSSTET</sequence>
<name>A0A6B0UT93_IXORI</name>
<reference evidence="1" key="1">
    <citation type="submission" date="2019-12" db="EMBL/GenBank/DDBJ databases">
        <title>An insight into the sialome of adult female Ixodes ricinus ticks feeding for 6 days.</title>
        <authorList>
            <person name="Perner J."/>
            <person name="Ribeiro J.M.C."/>
        </authorList>
    </citation>
    <scope>NUCLEOTIDE SEQUENCE</scope>
    <source>
        <strain evidence="1">Semi-engorged</strain>
        <tissue evidence="1">Salivary glands</tissue>
    </source>
</reference>
<protein>
    <submittedName>
        <fullName evidence="1">Putative secreted protein</fullName>
    </submittedName>
</protein>
<dbReference type="AlphaFoldDB" id="A0A6B0UT93"/>
<organism evidence="1">
    <name type="scientific">Ixodes ricinus</name>
    <name type="common">Common tick</name>
    <name type="synonym">Acarus ricinus</name>
    <dbReference type="NCBI Taxonomy" id="34613"/>
    <lineage>
        <taxon>Eukaryota</taxon>
        <taxon>Metazoa</taxon>
        <taxon>Ecdysozoa</taxon>
        <taxon>Arthropoda</taxon>
        <taxon>Chelicerata</taxon>
        <taxon>Arachnida</taxon>
        <taxon>Acari</taxon>
        <taxon>Parasitiformes</taxon>
        <taxon>Ixodida</taxon>
        <taxon>Ixodoidea</taxon>
        <taxon>Ixodidae</taxon>
        <taxon>Ixodinae</taxon>
        <taxon>Ixodes</taxon>
    </lineage>
</organism>
<proteinExistence type="predicted"/>